<dbReference type="AlphaFoldDB" id="A0ABD5NPG2"/>
<evidence type="ECO:0000313" key="2">
    <source>
        <dbReference type="Proteomes" id="UP001595846"/>
    </source>
</evidence>
<keyword evidence="2" id="KW-1185">Reference proteome</keyword>
<proteinExistence type="predicted"/>
<sequence length="68" mass="7531">MRIAVSIAVQSARYEHGRLPLVFIFGKRILSTCDPKGSLDWWTVDDVEEILADEFGSNPLVVEPSAIA</sequence>
<organism evidence="1 2">
    <name type="scientific">Halovivax cerinus</name>
    <dbReference type="NCBI Taxonomy" id="1487865"/>
    <lineage>
        <taxon>Archaea</taxon>
        <taxon>Methanobacteriati</taxon>
        <taxon>Methanobacteriota</taxon>
        <taxon>Stenosarchaea group</taxon>
        <taxon>Halobacteria</taxon>
        <taxon>Halobacteriales</taxon>
        <taxon>Natrialbaceae</taxon>
        <taxon>Halovivax</taxon>
    </lineage>
</organism>
<name>A0ABD5NPG2_9EURY</name>
<evidence type="ECO:0000313" key="1">
    <source>
        <dbReference type="EMBL" id="MFC3958907.1"/>
    </source>
</evidence>
<gene>
    <name evidence="1" type="ORF">ACFOUR_11095</name>
</gene>
<dbReference type="GeneID" id="73901845"/>
<dbReference type="RefSeq" id="WP_256532740.1">
    <property type="nucleotide sequence ID" value="NZ_CP101824.1"/>
</dbReference>
<reference evidence="1 2" key="1">
    <citation type="journal article" date="2019" name="Int. J. Syst. Evol. Microbiol.">
        <title>The Global Catalogue of Microorganisms (GCM) 10K type strain sequencing project: providing services to taxonomists for standard genome sequencing and annotation.</title>
        <authorList>
            <consortium name="The Broad Institute Genomics Platform"/>
            <consortium name="The Broad Institute Genome Sequencing Center for Infectious Disease"/>
            <person name="Wu L."/>
            <person name="Ma J."/>
        </authorList>
    </citation>
    <scope>NUCLEOTIDE SEQUENCE [LARGE SCALE GENOMIC DNA]</scope>
    <source>
        <strain evidence="1 2">IBRC-M 10256</strain>
    </source>
</reference>
<accession>A0ABD5NPG2</accession>
<dbReference type="EMBL" id="JBHSAQ010000009">
    <property type="protein sequence ID" value="MFC3958907.1"/>
    <property type="molecule type" value="Genomic_DNA"/>
</dbReference>
<comment type="caution">
    <text evidence="1">The sequence shown here is derived from an EMBL/GenBank/DDBJ whole genome shotgun (WGS) entry which is preliminary data.</text>
</comment>
<protein>
    <submittedName>
        <fullName evidence="1">Uncharacterized protein</fullName>
    </submittedName>
</protein>
<dbReference type="Proteomes" id="UP001595846">
    <property type="component" value="Unassembled WGS sequence"/>
</dbReference>